<organism evidence="8 9">
    <name type="scientific">Candidatus Afipia apatlaquensis</name>
    <dbReference type="NCBI Taxonomy" id="2712852"/>
    <lineage>
        <taxon>Bacteria</taxon>
        <taxon>Pseudomonadati</taxon>
        <taxon>Pseudomonadota</taxon>
        <taxon>Alphaproteobacteria</taxon>
        <taxon>Hyphomicrobiales</taxon>
        <taxon>Nitrobacteraceae</taxon>
        <taxon>Afipia</taxon>
    </lineage>
</organism>
<evidence type="ECO:0000256" key="6">
    <source>
        <dbReference type="RuleBase" id="RU003512"/>
    </source>
</evidence>
<evidence type="ECO:0000256" key="1">
    <source>
        <dbReference type="ARBA" id="ARBA00004196"/>
    </source>
</evidence>
<keyword evidence="9" id="KW-1185">Reference proteome</keyword>
<evidence type="ECO:0000256" key="5">
    <source>
        <dbReference type="ARBA" id="ARBA00022729"/>
    </source>
</evidence>
<dbReference type="AlphaFoldDB" id="A0A7C9RFT5"/>
<dbReference type="PANTHER" id="PTHR42953:SF1">
    <property type="entry name" value="METAL-BINDING PROTEIN HI_0362-RELATED"/>
    <property type="match status" value="1"/>
</dbReference>
<dbReference type="Pfam" id="PF01297">
    <property type="entry name" value="ZnuA"/>
    <property type="match status" value="1"/>
</dbReference>
<comment type="caution">
    <text evidence="8">The sequence shown here is derived from an EMBL/GenBank/DDBJ whole genome shotgun (WGS) entry which is preliminary data.</text>
</comment>
<evidence type="ECO:0000256" key="2">
    <source>
        <dbReference type="ARBA" id="ARBA00011028"/>
    </source>
</evidence>
<accession>A0A7C9RFT5</accession>
<dbReference type="InterPro" id="IPR006129">
    <property type="entry name" value="AdhesinB"/>
</dbReference>
<dbReference type="PRINTS" id="PR00690">
    <property type="entry name" value="ADHESNFAMILY"/>
</dbReference>
<evidence type="ECO:0000313" key="9">
    <source>
        <dbReference type="Proteomes" id="UP000480266"/>
    </source>
</evidence>
<evidence type="ECO:0000313" key="8">
    <source>
        <dbReference type="EMBL" id="NGX96198.1"/>
    </source>
</evidence>
<proteinExistence type="inferred from homology"/>
<protein>
    <submittedName>
        <fullName evidence="8">Metal ABC transporter substrate-binding protein</fullName>
    </submittedName>
</protein>
<keyword evidence="5 7" id="KW-0732">Signal</keyword>
<dbReference type="PRINTS" id="PR00691">
    <property type="entry name" value="ADHESINB"/>
</dbReference>
<keyword evidence="4" id="KW-0479">Metal-binding</keyword>
<dbReference type="GO" id="GO:0030001">
    <property type="term" value="P:metal ion transport"/>
    <property type="evidence" value="ECO:0007669"/>
    <property type="project" value="InterPro"/>
</dbReference>
<evidence type="ECO:0000256" key="7">
    <source>
        <dbReference type="SAM" id="SignalP"/>
    </source>
</evidence>
<dbReference type="EMBL" id="JAAMRR010000711">
    <property type="protein sequence ID" value="NGX96198.1"/>
    <property type="molecule type" value="Genomic_DNA"/>
</dbReference>
<gene>
    <name evidence="8" type="ORF">G4V63_13540</name>
</gene>
<dbReference type="SUPFAM" id="SSF53807">
    <property type="entry name" value="Helical backbone' metal receptor"/>
    <property type="match status" value="1"/>
</dbReference>
<dbReference type="InterPro" id="IPR006127">
    <property type="entry name" value="ZnuA-like"/>
</dbReference>
<dbReference type="InterPro" id="IPR050492">
    <property type="entry name" value="Bact_metal-bind_prot9"/>
</dbReference>
<dbReference type="GO" id="GO:0046872">
    <property type="term" value="F:metal ion binding"/>
    <property type="evidence" value="ECO:0007669"/>
    <property type="project" value="UniProtKB-KW"/>
</dbReference>
<sequence length="300" mass="31617">MLRFVSIFVVALVALVGPASANADAARMNIVATFSILGDFAKNVGGERVNVTTLVGPNSDTHVYTPTPSDAKKITDAKLVIVNGLGLEGWLPRLVKSSGSKAATVVASKGVAPRRIEDGHSHDPSGADPHAWQSVVNAKTYVANIRDALIAADPAGAEAYKANAAAYLGKLDALDRDVRESVAKIPPERRSVISTHDAFGYFAAAYGIKFIAPQGVSTESEPSARDIAAIISQIKKQKIPAVFLENVSDPRLTRRIAAETGANIGGTLYSDSLTDEKGPAPTYIDMVRHNIKALMSALSS</sequence>
<feature type="chain" id="PRO_5028987394" evidence="7">
    <location>
        <begin position="22"/>
        <end position="300"/>
    </location>
</feature>
<dbReference type="Gene3D" id="3.40.50.1980">
    <property type="entry name" value="Nitrogenase molybdenum iron protein domain"/>
    <property type="match status" value="2"/>
</dbReference>
<name>A0A7C9RFT5_9BRAD</name>
<feature type="signal peptide" evidence="7">
    <location>
        <begin position="1"/>
        <end position="21"/>
    </location>
</feature>
<keyword evidence="3 6" id="KW-0813">Transport</keyword>
<dbReference type="GO" id="GO:0030313">
    <property type="term" value="C:cell envelope"/>
    <property type="evidence" value="ECO:0007669"/>
    <property type="project" value="UniProtKB-SubCell"/>
</dbReference>
<dbReference type="GO" id="GO:0007155">
    <property type="term" value="P:cell adhesion"/>
    <property type="evidence" value="ECO:0007669"/>
    <property type="project" value="InterPro"/>
</dbReference>
<dbReference type="CDD" id="cd01137">
    <property type="entry name" value="PsaA"/>
    <property type="match status" value="1"/>
</dbReference>
<evidence type="ECO:0000256" key="4">
    <source>
        <dbReference type="ARBA" id="ARBA00022723"/>
    </source>
</evidence>
<dbReference type="InterPro" id="IPR006128">
    <property type="entry name" value="Lipoprotein_PsaA-like"/>
</dbReference>
<reference evidence="8" key="1">
    <citation type="submission" date="2020-02" db="EMBL/GenBank/DDBJ databases">
        <title>Draft genome sequence of Candidatus Afipia apatlaquensis IBT-C3, a potential strain for decolorization of textile dyes.</title>
        <authorList>
            <person name="Sanchez-Reyes A."/>
            <person name="Breton-Deval L."/>
            <person name="Mangelson H."/>
            <person name="Sanchez-Flores A."/>
        </authorList>
    </citation>
    <scope>NUCLEOTIDE SEQUENCE [LARGE SCALE GENOMIC DNA]</scope>
    <source>
        <strain evidence="8">IBT-C3</strain>
    </source>
</reference>
<comment type="subcellular location">
    <subcellularLocation>
        <location evidence="1">Cell envelope</location>
    </subcellularLocation>
</comment>
<evidence type="ECO:0000256" key="3">
    <source>
        <dbReference type="ARBA" id="ARBA00022448"/>
    </source>
</evidence>
<dbReference type="PANTHER" id="PTHR42953">
    <property type="entry name" value="HIGH-AFFINITY ZINC UPTAKE SYSTEM PROTEIN ZNUA-RELATED"/>
    <property type="match status" value="1"/>
</dbReference>
<dbReference type="Proteomes" id="UP000480266">
    <property type="component" value="Unassembled WGS sequence"/>
</dbReference>
<comment type="similarity">
    <text evidence="2 6">Belongs to the bacterial solute-binding protein 9 family.</text>
</comment>